<evidence type="ECO:0000256" key="7">
    <source>
        <dbReference type="SAM" id="Coils"/>
    </source>
</evidence>
<keyword evidence="9" id="KW-1185">Reference proteome</keyword>
<protein>
    <recommendedName>
        <fullName evidence="10">Cytochrome P450</fullName>
    </recommendedName>
</protein>
<evidence type="ECO:0000256" key="4">
    <source>
        <dbReference type="ARBA" id="ARBA00023004"/>
    </source>
</evidence>
<sequence length="501" mass="57168">MLKTISLPAATESWLPTTTATAWLYVLSTVLIVRLASLHYGRGLHRYNGPFLASLSDLWRLCHAYRNSDREPMIHMHDRYGDVVRMGPNVLSFRQPQAIRDIYGAGKHFKKSDYYPVNAAVGNGEVAHTLFSSPDQTWHNNLRRSIGASFTLNSAVKYEPLIENTISAFLRELDERFAGKQGRDGIVDFHTWLLYFAFDVMGDLTYSARHGFLEQGKDMFSIITYVKEFLSYGFIAGQMPTVDVFLRHNPVLMWLERRQWISSSTFPGVPFAIKHMRERQRRYENDVEKHTADREDLLDKFLKAKRERPEIVTEREVLGLSLSMMIAGSETTAITLTAFFYYLLRHPRCYAKLQSELDTHLPPKDPTQTFHTTPFAAANALPYLYACVQEAFRLHPSFGFNYERIVPPSGATICGHQIAGGTIVGVNAWVVQRDRGIFGADADDYRPERWLTSPERVKAMEKTMFQFGAGDHICLGKNISAVEIYKVVPALMRNFEVGRDT</sequence>
<keyword evidence="6" id="KW-0503">Monooxygenase</keyword>
<dbReference type="GO" id="GO:0005506">
    <property type="term" value="F:iron ion binding"/>
    <property type="evidence" value="ECO:0007669"/>
    <property type="project" value="InterPro"/>
</dbReference>
<dbReference type="PANTHER" id="PTHR24305">
    <property type="entry name" value="CYTOCHROME P450"/>
    <property type="match status" value="1"/>
</dbReference>
<dbReference type="EMBL" id="CAJPDT010000005">
    <property type="protein sequence ID" value="CAF9908790.1"/>
    <property type="molecule type" value="Genomic_DNA"/>
</dbReference>
<evidence type="ECO:0000256" key="3">
    <source>
        <dbReference type="ARBA" id="ARBA00022723"/>
    </source>
</evidence>
<accession>A0A8H3ENG3</accession>
<dbReference type="GO" id="GO:0020037">
    <property type="term" value="F:heme binding"/>
    <property type="evidence" value="ECO:0007669"/>
    <property type="project" value="InterPro"/>
</dbReference>
<keyword evidence="4 5" id="KW-0408">Iron</keyword>
<dbReference type="InterPro" id="IPR001128">
    <property type="entry name" value="Cyt_P450"/>
</dbReference>
<dbReference type="GO" id="GO:0016705">
    <property type="term" value="F:oxidoreductase activity, acting on paired donors, with incorporation or reduction of molecular oxygen"/>
    <property type="evidence" value="ECO:0007669"/>
    <property type="project" value="InterPro"/>
</dbReference>
<keyword evidence="3 5" id="KW-0479">Metal-binding</keyword>
<evidence type="ECO:0008006" key="10">
    <source>
        <dbReference type="Google" id="ProtNLM"/>
    </source>
</evidence>
<dbReference type="OrthoDB" id="3934656at2759"/>
<dbReference type="Pfam" id="PF00067">
    <property type="entry name" value="p450"/>
    <property type="match status" value="1"/>
</dbReference>
<dbReference type="InterPro" id="IPR036396">
    <property type="entry name" value="Cyt_P450_sf"/>
</dbReference>
<keyword evidence="5 6" id="KW-0349">Heme</keyword>
<evidence type="ECO:0000313" key="8">
    <source>
        <dbReference type="EMBL" id="CAF9908790.1"/>
    </source>
</evidence>
<keyword evidence="6" id="KW-0560">Oxidoreductase</keyword>
<dbReference type="PANTHER" id="PTHR24305:SF232">
    <property type="entry name" value="P450, PUTATIVE (EUROFUNG)-RELATED"/>
    <property type="match status" value="1"/>
</dbReference>
<organism evidence="8 9">
    <name type="scientific">Imshaugia aleurites</name>
    <dbReference type="NCBI Taxonomy" id="172621"/>
    <lineage>
        <taxon>Eukaryota</taxon>
        <taxon>Fungi</taxon>
        <taxon>Dikarya</taxon>
        <taxon>Ascomycota</taxon>
        <taxon>Pezizomycotina</taxon>
        <taxon>Lecanoromycetes</taxon>
        <taxon>OSLEUM clade</taxon>
        <taxon>Lecanoromycetidae</taxon>
        <taxon>Lecanorales</taxon>
        <taxon>Lecanorineae</taxon>
        <taxon>Parmeliaceae</taxon>
        <taxon>Imshaugia</taxon>
    </lineage>
</organism>
<comment type="cofactor">
    <cofactor evidence="1 5">
        <name>heme</name>
        <dbReference type="ChEBI" id="CHEBI:30413"/>
    </cofactor>
</comment>
<feature type="binding site" description="axial binding residue" evidence="5">
    <location>
        <position position="474"/>
    </location>
    <ligand>
        <name>heme</name>
        <dbReference type="ChEBI" id="CHEBI:30413"/>
    </ligand>
    <ligandPart>
        <name>Fe</name>
        <dbReference type="ChEBI" id="CHEBI:18248"/>
    </ligandPart>
</feature>
<evidence type="ECO:0000313" key="9">
    <source>
        <dbReference type="Proteomes" id="UP000664534"/>
    </source>
</evidence>
<dbReference type="PROSITE" id="PS00086">
    <property type="entry name" value="CYTOCHROME_P450"/>
    <property type="match status" value="1"/>
</dbReference>
<proteinExistence type="inferred from homology"/>
<name>A0A8H3ENG3_9LECA</name>
<dbReference type="GO" id="GO:0004497">
    <property type="term" value="F:monooxygenase activity"/>
    <property type="evidence" value="ECO:0007669"/>
    <property type="project" value="UniProtKB-KW"/>
</dbReference>
<dbReference type="InterPro" id="IPR017972">
    <property type="entry name" value="Cyt_P450_CS"/>
</dbReference>
<comment type="caution">
    <text evidence="8">The sequence shown here is derived from an EMBL/GenBank/DDBJ whole genome shotgun (WGS) entry which is preliminary data.</text>
</comment>
<feature type="coiled-coil region" evidence="7">
    <location>
        <begin position="273"/>
        <end position="307"/>
    </location>
</feature>
<dbReference type="PRINTS" id="PR00385">
    <property type="entry name" value="P450"/>
</dbReference>
<evidence type="ECO:0000256" key="1">
    <source>
        <dbReference type="ARBA" id="ARBA00001971"/>
    </source>
</evidence>
<evidence type="ECO:0000256" key="5">
    <source>
        <dbReference type="PIRSR" id="PIRSR602401-1"/>
    </source>
</evidence>
<evidence type="ECO:0000256" key="2">
    <source>
        <dbReference type="ARBA" id="ARBA00010617"/>
    </source>
</evidence>
<dbReference type="PRINTS" id="PR00463">
    <property type="entry name" value="EP450I"/>
</dbReference>
<reference evidence="8" key="1">
    <citation type="submission" date="2021-03" db="EMBL/GenBank/DDBJ databases">
        <authorList>
            <person name="Tagirdzhanova G."/>
        </authorList>
    </citation>
    <scope>NUCLEOTIDE SEQUENCE</scope>
</reference>
<dbReference type="InterPro" id="IPR050121">
    <property type="entry name" value="Cytochrome_P450_monoxygenase"/>
</dbReference>
<dbReference type="SUPFAM" id="SSF48264">
    <property type="entry name" value="Cytochrome P450"/>
    <property type="match status" value="1"/>
</dbReference>
<gene>
    <name evidence="8" type="ORF">IMSHALPRED_007495</name>
</gene>
<evidence type="ECO:0000256" key="6">
    <source>
        <dbReference type="RuleBase" id="RU000461"/>
    </source>
</evidence>
<keyword evidence="7" id="KW-0175">Coiled coil</keyword>
<dbReference type="Gene3D" id="1.10.630.10">
    <property type="entry name" value="Cytochrome P450"/>
    <property type="match status" value="1"/>
</dbReference>
<dbReference type="CDD" id="cd11060">
    <property type="entry name" value="CYP57A1-like"/>
    <property type="match status" value="1"/>
</dbReference>
<dbReference type="Proteomes" id="UP000664534">
    <property type="component" value="Unassembled WGS sequence"/>
</dbReference>
<comment type="similarity">
    <text evidence="2 6">Belongs to the cytochrome P450 family.</text>
</comment>
<dbReference type="AlphaFoldDB" id="A0A8H3ENG3"/>
<dbReference type="InterPro" id="IPR002401">
    <property type="entry name" value="Cyt_P450_E_grp-I"/>
</dbReference>